<keyword evidence="1" id="KW-0472">Membrane</keyword>
<proteinExistence type="predicted"/>
<evidence type="ECO:0000313" key="2">
    <source>
        <dbReference type="EMBL" id="RSL77400.1"/>
    </source>
</evidence>
<keyword evidence="1" id="KW-0812">Transmembrane</keyword>
<dbReference type="AlphaFoldDB" id="A0A428RIR3"/>
<keyword evidence="1" id="KW-1133">Transmembrane helix</keyword>
<evidence type="ECO:0000256" key="1">
    <source>
        <dbReference type="SAM" id="Phobius"/>
    </source>
</evidence>
<gene>
    <name evidence="2" type="ORF">CEP51_009112</name>
</gene>
<feature type="transmembrane region" description="Helical" evidence="1">
    <location>
        <begin position="41"/>
        <end position="58"/>
    </location>
</feature>
<protein>
    <submittedName>
        <fullName evidence="2">Uncharacterized protein</fullName>
    </submittedName>
</protein>
<reference evidence="2 3" key="1">
    <citation type="submission" date="2017-06" db="EMBL/GenBank/DDBJ databases">
        <title>Comparative genomic analysis of Ambrosia Fusariam Clade fungi.</title>
        <authorList>
            <person name="Stajich J.E."/>
            <person name="Carrillo J."/>
            <person name="Kijimoto T."/>
            <person name="Eskalen A."/>
            <person name="O'Donnell K."/>
            <person name="Kasson M."/>
        </authorList>
    </citation>
    <scope>NUCLEOTIDE SEQUENCE [LARGE SCALE GENOMIC DNA]</scope>
    <source>
        <strain evidence="2 3">NRRL62606</strain>
    </source>
</reference>
<accession>A0A428RIR3</accession>
<sequence length="95" mass="10243">MEVEDIKASCVYRNFVETTTYNLLNTLFQHHLGSPLNNMKFFAIIVLGLAAVAAAAPAPQLDCTRDGFFCEPCVNGKRQCVACADGTGLGLVQDC</sequence>
<dbReference type="EMBL" id="NKCL01000250">
    <property type="protein sequence ID" value="RSL77400.1"/>
    <property type="molecule type" value="Genomic_DNA"/>
</dbReference>
<name>A0A428RIR3_9HYPO</name>
<keyword evidence="3" id="KW-1185">Reference proteome</keyword>
<organism evidence="2 3">
    <name type="scientific">Fusarium floridanum</name>
    <dbReference type="NCBI Taxonomy" id="1325733"/>
    <lineage>
        <taxon>Eukaryota</taxon>
        <taxon>Fungi</taxon>
        <taxon>Dikarya</taxon>
        <taxon>Ascomycota</taxon>
        <taxon>Pezizomycotina</taxon>
        <taxon>Sordariomycetes</taxon>
        <taxon>Hypocreomycetidae</taxon>
        <taxon>Hypocreales</taxon>
        <taxon>Nectriaceae</taxon>
        <taxon>Fusarium</taxon>
        <taxon>Fusarium solani species complex</taxon>
    </lineage>
</organism>
<evidence type="ECO:0000313" key="3">
    <source>
        <dbReference type="Proteomes" id="UP000287972"/>
    </source>
</evidence>
<dbReference type="Proteomes" id="UP000287972">
    <property type="component" value="Unassembled WGS sequence"/>
</dbReference>
<comment type="caution">
    <text evidence="2">The sequence shown here is derived from an EMBL/GenBank/DDBJ whole genome shotgun (WGS) entry which is preliminary data.</text>
</comment>